<feature type="compositionally biased region" description="Basic and acidic residues" evidence="6">
    <location>
        <begin position="416"/>
        <end position="425"/>
    </location>
</feature>
<keyword evidence="5" id="KW-0539">Nucleus</keyword>
<evidence type="ECO:0000256" key="6">
    <source>
        <dbReference type="SAM" id="MobiDB-lite"/>
    </source>
</evidence>
<feature type="region of interest" description="Disordered" evidence="6">
    <location>
        <begin position="192"/>
        <end position="277"/>
    </location>
</feature>
<dbReference type="InterPro" id="IPR036093">
    <property type="entry name" value="NAC_dom_sf"/>
</dbReference>
<protein>
    <recommendedName>
        <fullName evidence="7">NAC domain-containing protein</fullName>
    </recommendedName>
</protein>
<evidence type="ECO:0000256" key="1">
    <source>
        <dbReference type="ARBA" id="ARBA00004123"/>
    </source>
</evidence>
<feature type="region of interest" description="Disordered" evidence="6">
    <location>
        <begin position="309"/>
        <end position="349"/>
    </location>
</feature>
<dbReference type="GO" id="GO:0006355">
    <property type="term" value="P:regulation of DNA-templated transcription"/>
    <property type="evidence" value="ECO:0007669"/>
    <property type="project" value="InterPro"/>
</dbReference>
<dbReference type="Proteomes" id="UP000636709">
    <property type="component" value="Unassembled WGS sequence"/>
</dbReference>
<keyword evidence="9" id="KW-1185">Reference proteome</keyword>
<dbReference type="Gramene" id="Dexi2B01G0001560.1">
    <property type="protein sequence ID" value="Dexi2B01G0001560.1:cds"/>
    <property type="gene ID" value="Dexi2B01G0001560"/>
</dbReference>
<name>A0A835KIF3_9POAL</name>
<feature type="compositionally biased region" description="Basic and acidic residues" evidence="6">
    <location>
        <begin position="309"/>
        <end position="319"/>
    </location>
</feature>
<dbReference type="PROSITE" id="PS51005">
    <property type="entry name" value="NAC"/>
    <property type="match status" value="1"/>
</dbReference>
<comment type="subcellular location">
    <subcellularLocation>
        <location evidence="1">Nucleus</location>
    </subcellularLocation>
</comment>
<feature type="compositionally biased region" description="Low complexity" evidence="6">
    <location>
        <begin position="192"/>
        <end position="211"/>
    </location>
</feature>
<evidence type="ECO:0000259" key="7">
    <source>
        <dbReference type="PROSITE" id="PS51005"/>
    </source>
</evidence>
<evidence type="ECO:0000313" key="9">
    <source>
        <dbReference type="Proteomes" id="UP000636709"/>
    </source>
</evidence>
<keyword evidence="3" id="KW-0238">DNA-binding</keyword>
<evidence type="ECO:0000256" key="4">
    <source>
        <dbReference type="ARBA" id="ARBA00023163"/>
    </source>
</evidence>
<dbReference type="InterPro" id="IPR003441">
    <property type="entry name" value="NAC-dom"/>
</dbReference>
<dbReference type="AlphaFoldDB" id="A0A835KIF3"/>
<accession>A0A835KIF3</accession>
<keyword evidence="2" id="KW-0805">Transcription regulation</keyword>
<feature type="compositionally biased region" description="Basic and acidic residues" evidence="6">
    <location>
        <begin position="263"/>
        <end position="273"/>
    </location>
</feature>
<gene>
    <name evidence="8" type="ORF">HU200_016407</name>
</gene>
<feature type="region of interest" description="Disordered" evidence="6">
    <location>
        <begin position="382"/>
        <end position="425"/>
    </location>
</feature>
<dbReference type="OrthoDB" id="679930at2759"/>
<dbReference type="GO" id="GO:0005634">
    <property type="term" value="C:nucleus"/>
    <property type="evidence" value="ECO:0007669"/>
    <property type="project" value="UniProtKB-SubCell"/>
</dbReference>
<comment type="caution">
    <text evidence="8">The sequence shown here is derived from an EMBL/GenBank/DDBJ whole genome shotgun (WGS) entry which is preliminary data.</text>
</comment>
<dbReference type="GO" id="GO:0003677">
    <property type="term" value="F:DNA binding"/>
    <property type="evidence" value="ECO:0007669"/>
    <property type="project" value="UniProtKB-KW"/>
</dbReference>
<feature type="domain" description="NAC" evidence="7">
    <location>
        <begin position="18"/>
        <end position="183"/>
    </location>
</feature>
<keyword evidence="4" id="KW-0804">Transcription</keyword>
<proteinExistence type="predicted"/>
<sequence>MMPRSSPPSHAPPAASSPFFDFGSHPTDVDLVNSILRPWVERGVRPPGTYAHAADLYAAEPSDLARRFRAAVDRNGERAWYFLSPLRAKSPRGRRKARTVAGGAGWWHGEAGPKPVVDNLEGRRKVGYRQSFSFMRKGGDGAPVRTGWIMVELRLHYDDDEDGGGGGIGEQLEGLVLCKVYRSPRHPDTAAAEESCAATAPDGWRSSSAVVVDDDRSSDALVVSEDETSIGAAAPTTPGPEEKTAAAGAKNEISGATTPAAARAEEEKKKAAGDENSAAIMAVARGREEEEKAAGDENENSAATMAVARGREEEKKAADDVDSSASTPATRKRVRIADDEGPAGAASARKKMVAAGAPATQQHLHCPQCGFHLGALQAVVSPTKSTSETETKTETGIGPADVPPRGAGTGGASGSGKDRSFHRFI</sequence>
<dbReference type="Pfam" id="PF02365">
    <property type="entry name" value="NAM"/>
    <property type="match status" value="1"/>
</dbReference>
<evidence type="ECO:0000313" key="8">
    <source>
        <dbReference type="EMBL" id="KAF8731351.1"/>
    </source>
</evidence>
<evidence type="ECO:0000256" key="3">
    <source>
        <dbReference type="ARBA" id="ARBA00023125"/>
    </source>
</evidence>
<dbReference type="PANTHER" id="PTHR31989">
    <property type="entry name" value="NAC DOMAIN-CONTAINING PROTEIN 82-RELATED"/>
    <property type="match status" value="1"/>
</dbReference>
<dbReference type="SUPFAM" id="SSF101941">
    <property type="entry name" value="NAC domain"/>
    <property type="match status" value="1"/>
</dbReference>
<dbReference type="Gene3D" id="2.170.150.80">
    <property type="entry name" value="NAC domain"/>
    <property type="match status" value="1"/>
</dbReference>
<evidence type="ECO:0000256" key="2">
    <source>
        <dbReference type="ARBA" id="ARBA00023015"/>
    </source>
</evidence>
<dbReference type="EMBL" id="JACEFO010001608">
    <property type="protein sequence ID" value="KAF8731351.1"/>
    <property type="molecule type" value="Genomic_DNA"/>
</dbReference>
<organism evidence="8 9">
    <name type="scientific">Digitaria exilis</name>
    <dbReference type="NCBI Taxonomy" id="1010633"/>
    <lineage>
        <taxon>Eukaryota</taxon>
        <taxon>Viridiplantae</taxon>
        <taxon>Streptophyta</taxon>
        <taxon>Embryophyta</taxon>
        <taxon>Tracheophyta</taxon>
        <taxon>Spermatophyta</taxon>
        <taxon>Magnoliopsida</taxon>
        <taxon>Liliopsida</taxon>
        <taxon>Poales</taxon>
        <taxon>Poaceae</taxon>
        <taxon>PACMAD clade</taxon>
        <taxon>Panicoideae</taxon>
        <taxon>Panicodae</taxon>
        <taxon>Paniceae</taxon>
        <taxon>Anthephorinae</taxon>
        <taxon>Digitaria</taxon>
    </lineage>
</organism>
<evidence type="ECO:0000256" key="5">
    <source>
        <dbReference type="ARBA" id="ARBA00023242"/>
    </source>
</evidence>
<reference evidence="8" key="1">
    <citation type="submission" date="2020-07" db="EMBL/GenBank/DDBJ databases">
        <title>Genome sequence and genetic diversity analysis of an under-domesticated orphan crop, white fonio (Digitaria exilis).</title>
        <authorList>
            <person name="Bennetzen J.L."/>
            <person name="Chen S."/>
            <person name="Ma X."/>
            <person name="Wang X."/>
            <person name="Yssel A.E.J."/>
            <person name="Chaluvadi S.R."/>
            <person name="Johnson M."/>
            <person name="Gangashetty P."/>
            <person name="Hamidou F."/>
            <person name="Sanogo M.D."/>
            <person name="Zwaenepoel A."/>
            <person name="Wallace J."/>
            <person name="Van De Peer Y."/>
            <person name="Van Deynze A."/>
        </authorList>
    </citation>
    <scope>NUCLEOTIDE SEQUENCE</scope>
    <source>
        <tissue evidence="8">Leaves</tissue>
    </source>
</reference>